<evidence type="ECO:0000256" key="3">
    <source>
        <dbReference type="ARBA" id="ARBA00022692"/>
    </source>
</evidence>
<feature type="transmembrane region" description="Helical" evidence="6">
    <location>
        <begin position="388"/>
        <end position="408"/>
    </location>
</feature>
<feature type="transmembrane region" description="Helical" evidence="6">
    <location>
        <begin position="281"/>
        <end position="305"/>
    </location>
</feature>
<name>A0A494W063_9SPHN</name>
<accession>A0A494W063</accession>
<feature type="transmembrane region" description="Helical" evidence="6">
    <location>
        <begin position="193"/>
        <end position="213"/>
    </location>
</feature>
<keyword evidence="8" id="KW-1185">Reference proteome</keyword>
<dbReference type="InterPro" id="IPR002293">
    <property type="entry name" value="AA/rel_permease1"/>
</dbReference>
<dbReference type="RefSeq" id="WP_066700829.1">
    <property type="nucleotide sequence ID" value="NZ_AP018664.1"/>
</dbReference>
<feature type="transmembrane region" description="Helical" evidence="6">
    <location>
        <begin position="50"/>
        <end position="73"/>
    </location>
</feature>
<feature type="transmembrane region" description="Helical" evidence="6">
    <location>
        <begin position="94"/>
        <end position="116"/>
    </location>
</feature>
<feature type="transmembrane region" description="Helical" evidence="6">
    <location>
        <begin position="128"/>
        <end position="146"/>
    </location>
</feature>
<evidence type="ECO:0000256" key="5">
    <source>
        <dbReference type="ARBA" id="ARBA00023136"/>
    </source>
</evidence>
<feature type="transmembrane region" description="Helical" evidence="6">
    <location>
        <begin position="355"/>
        <end position="376"/>
    </location>
</feature>
<keyword evidence="4 6" id="KW-1133">Transmembrane helix</keyword>
<keyword evidence="5 6" id="KW-0472">Membrane</keyword>
<feature type="transmembrane region" description="Helical" evidence="6">
    <location>
        <begin position="414"/>
        <end position="434"/>
    </location>
</feature>
<feature type="transmembrane region" description="Helical" evidence="6">
    <location>
        <begin position="330"/>
        <end position="349"/>
    </location>
</feature>
<keyword evidence="3 6" id="KW-0812">Transmembrane</keyword>
<dbReference type="AlphaFoldDB" id="A0A494W063"/>
<evidence type="ECO:0000256" key="4">
    <source>
        <dbReference type="ARBA" id="ARBA00022989"/>
    </source>
</evidence>
<evidence type="ECO:0000313" key="8">
    <source>
        <dbReference type="Proteomes" id="UP000279959"/>
    </source>
</evidence>
<feature type="transmembrane region" description="Helical" evidence="6">
    <location>
        <begin position="233"/>
        <end position="253"/>
    </location>
</feature>
<comment type="subcellular location">
    <subcellularLocation>
        <location evidence="1">Cell membrane</location>
        <topology evidence="1">Multi-pass membrane protein</topology>
    </subcellularLocation>
</comment>
<evidence type="ECO:0000256" key="2">
    <source>
        <dbReference type="ARBA" id="ARBA00022475"/>
    </source>
</evidence>
<reference evidence="7 8" key="1">
    <citation type="submission" date="2018-05" db="EMBL/GenBank/DDBJ databases">
        <title>Complete Genome Sequence of the Nonylphenol-Degrading Bacterium Sphingobium amiense DSM 16289T.</title>
        <authorList>
            <person name="Ootsuka M."/>
            <person name="Nishizawa T."/>
            <person name="Ohta H."/>
        </authorList>
    </citation>
    <scope>NUCLEOTIDE SEQUENCE [LARGE SCALE GENOMIC DNA]</scope>
    <source>
        <strain evidence="7 8">DSM 16289</strain>
    </source>
</reference>
<keyword evidence="2" id="KW-1003">Cell membrane</keyword>
<dbReference type="Proteomes" id="UP000279959">
    <property type="component" value="Chromosome"/>
</dbReference>
<dbReference type="KEGG" id="sami:SAMIE_1002770"/>
<evidence type="ECO:0000313" key="7">
    <source>
        <dbReference type="EMBL" id="BBD96776.1"/>
    </source>
</evidence>
<sequence length="454" mass="47601">MNDNEAPADAVLARGNIGWVQLLALGVSYAIAGDYAAWNYGLGTSGWGGLMIAVGVMAIFYLCLMFCMAELAAAIPSAGGGYAFVRRAFGRAPGFAVGFCIAIEYVMLTAVIGIFLSSYFQGLTGMGGVWVMVAAYAIFLSMHLLGVGEALKVMLALAAIGFAGIVVFTLFTLPHFSFASLVAGGGPVPPGAFPFGLSGVVAGLPFGMAFFLAVEGLPLASEEVRDPVRDMPIAMILAWATLLLLGVVLLFAAPGATGTAPLLRTDSPLIVAMNAVRVPPVVMLLVNVAGLVAISASFFSTIYAYSRQLFALSRAGYLPRFLSHTNRRHAPWAALLFPGVVAFALSAWWSAEPALLVGVFCATLSYLCMLAAFIYLRVTQPEMPRPYRAFGGAVTVAVALVLAAGAFLSSFLAAPLWSLIAAGLIGLGLVYYGLYARHHLTHSVDDRLMGEGAD</sequence>
<dbReference type="PIRSF" id="PIRSF006060">
    <property type="entry name" value="AA_transporter"/>
    <property type="match status" value="1"/>
</dbReference>
<organism evidence="7 8">
    <name type="scientific">Sphingobium amiense</name>
    <dbReference type="NCBI Taxonomy" id="135719"/>
    <lineage>
        <taxon>Bacteria</taxon>
        <taxon>Pseudomonadati</taxon>
        <taxon>Pseudomonadota</taxon>
        <taxon>Alphaproteobacteria</taxon>
        <taxon>Sphingomonadales</taxon>
        <taxon>Sphingomonadaceae</taxon>
        <taxon>Sphingobium</taxon>
    </lineage>
</organism>
<dbReference type="PANTHER" id="PTHR42770:SF7">
    <property type="entry name" value="MEMBRANE PROTEIN"/>
    <property type="match status" value="1"/>
</dbReference>
<evidence type="ECO:0000256" key="6">
    <source>
        <dbReference type="SAM" id="Phobius"/>
    </source>
</evidence>
<dbReference type="InterPro" id="IPR050367">
    <property type="entry name" value="APC_superfamily"/>
</dbReference>
<dbReference type="PANTHER" id="PTHR42770">
    <property type="entry name" value="AMINO ACID TRANSPORTER-RELATED"/>
    <property type="match status" value="1"/>
</dbReference>
<dbReference type="EMBL" id="AP018664">
    <property type="protein sequence ID" value="BBD96776.1"/>
    <property type="molecule type" value="Genomic_DNA"/>
</dbReference>
<dbReference type="GO" id="GO:0005886">
    <property type="term" value="C:plasma membrane"/>
    <property type="evidence" value="ECO:0007669"/>
    <property type="project" value="UniProtKB-SubCell"/>
</dbReference>
<feature type="transmembrane region" description="Helical" evidence="6">
    <location>
        <begin position="153"/>
        <end position="173"/>
    </location>
</feature>
<dbReference type="Gene3D" id="1.20.1740.10">
    <property type="entry name" value="Amino acid/polyamine transporter I"/>
    <property type="match status" value="1"/>
</dbReference>
<dbReference type="Pfam" id="PF13520">
    <property type="entry name" value="AA_permease_2"/>
    <property type="match status" value="1"/>
</dbReference>
<dbReference type="GO" id="GO:0022857">
    <property type="term" value="F:transmembrane transporter activity"/>
    <property type="evidence" value="ECO:0007669"/>
    <property type="project" value="InterPro"/>
</dbReference>
<proteinExistence type="predicted"/>
<feature type="transmembrane region" description="Helical" evidence="6">
    <location>
        <begin position="19"/>
        <end position="38"/>
    </location>
</feature>
<gene>
    <name evidence="7" type="ORF">SAMIE_1002770</name>
</gene>
<evidence type="ECO:0000256" key="1">
    <source>
        <dbReference type="ARBA" id="ARBA00004651"/>
    </source>
</evidence>
<protein>
    <submittedName>
        <fullName evidence="7">Ethanolamine permease</fullName>
    </submittedName>
</protein>